<feature type="domain" description="Ribulose bisphosphate carboxylase large subunit C-terminal" evidence="18">
    <location>
        <begin position="213"/>
        <end position="307"/>
    </location>
</feature>
<dbReference type="Pfam" id="PF02788">
    <property type="entry name" value="RuBisCO_large_N"/>
    <property type="match status" value="1"/>
</dbReference>
<comment type="catalytic activity">
    <reaction evidence="17">
        <text>2 (2R)-3-phosphoglycerate + 2 H(+) = D-ribulose 1,5-bisphosphate + CO2 + H2O</text>
        <dbReference type="Rhea" id="RHEA:23124"/>
        <dbReference type="ChEBI" id="CHEBI:15377"/>
        <dbReference type="ChEBI" id="CHEBI:15378"/>
        <dbReference type="ChEBI" id="CHEBI:16526"/>
        <dbReference type="ChEBI" id="CHEBI:57870"/>
        <dbReference type="ChEBI" id="CHEBI:58272"/>
        <dbReference type="EC" id="4.1.1.39"/>
    </reaction>
</comment>
<evidence type="ECO:0000256" key="8">
    <source>
        <dbReference type="ARBA" id="ARBA00022567"/>
    </source>
</evidence>
<evidence type="ECO:0000256" key="16">
    <source>
        <dbReference type="ARBA" id="ARBA00048059"/>
    </source>
</evidence>
<dbReference type="SUPFAM" id="SSF54966">
    <property type="entry name" value="RuBisCO, large subunit, small (N-terminal) domain"/>
    <property type="match status" value="1"/>
</dbReference>
<keyword evidence="7" id="KW-0602">Photosynthesis</keyword>
<keyword evidence="8" id="KW-0113">Calvin cycle</keyword>
<dbReference type="GO" id="GO:0009507">
    <property type="term" value="C:chloroplast"/>
    <property type="evidence" value="ECO:0007669"/>
    <property type="project" value="UniProtKB-SubCell"/>
</dbReference>
<evidence type="ECO:0000256" key="3">
    <source>
        <dbReference type="ARBA" id="ARBA00006204"/>
    </source>
</evidence>
<sequence>MSPQTETKASVGFKAGVKDYKLTYYTPEYETKDTDILAAFRVTPQPGVPPEEAGAAVAAESSTGTWTTVWTDGLTSLDRYKGRCYGIEPVPGEENQYIAYVAYPLDLFEEGSVTNMFTSIVGNVFGVQSPACSTSGRFANPYCGDSLQILAWLIIAEIMVYFFTSTAQCMQLLIDRRIMHGIHFRVLAKALRMSGGDHIHSGTVVEVAVFISPQDWVSLPGVLPVASGGIHVWHMPALTEIFGDDSVLQFGGGTLGHPWGNAPGAVANRVALEACVQARNEGRDLATEGNEIIREATKWSPELAAAL</sequence>
<evidence type="ECO:0000256" key="7">
    <source>
        <dbReference type="ARBA" id="ARBA00022531"/>
    </source>
</evidence>
<dbReference type="GO" id="GO:0016984">
    <property type="term" value="F:ribulose-bisphosphate carboxylase activity"/>
    <property type="evidence" value="ECO:0007669"/>
    <property type="project" value="UniProtKB-EC"/>
</dbReference>
<comment type="catalytic activity">
    <reaction evidence="16">
        <text>D-ribulose 1,5-bisphosphate + O2 = 2-phosphoglycolate + (2R)-3-phosphoglycerate + 2 H(+)</text>
        <dbReference type="Rhea" id="RHEA:36631"/>
        <dbReference type="ChEBI" id="CHEBI:15378"/>
        <dbReference type="ChEBI" id="CHEBI:15379"/>
        <dbReference type="ChEBI" id="CHEBI:57870"/>
        <dbReference type="ChEBI" id="CHEBI:58033"/>
        <dbReference type="ChEBI" id="CHEBI:58272"/>
    </reaction>
</comment>
<dbReference type="EMBL" id="CAKMRJ010000001">
    <property type="protein sequence ID" value="CAH1414911.1"/>
    <property type="molecule type" value="Genomic_DNA"/>
</dbReference>
<keyword evidence="9" id="KW-0934">Plastid</keyword>
<keyword evidence="14" id="KW-0120">Carbon dioxide fixation</keyword>
<organism evidence="20 21">
    <name type="scientific">Lactuca virosa</name>
    <dbReference type="NCBI Taxonomy" id="75947"/>
    <lineage>
        <taxon>Eukaryota</taxon>
        <taxon>Viridiplantae</taxon>
        <taxon>Streptophyta</taxon>
        <taxon>Embryophyta</taxon>
        <taxon>Tracheophyta</taxon>
        <taxon>Spermatophyta</taxon>
        <taxon>Magnoliopsida</taxon>
        <taxon>eudicotyledons</taxon>
        <taxon>Gunneridae</taxon>
        <taxon>Pentapetalae</taxon>
        <taxon>asterids</taxon>
        <taxon>campanulids</taxon>
        <taxon>Asterales</taxon>
        <taxon>Asteraceae</taxon>
        <taxon>Cichorioideae</taxon>
        <taxon>Cichorieae</taxon>
        <taxon>Lactucinae</taxon>
        <taxon>Lactuca</taxon>
    </lineage>
</organism>
<dbReference type="InterPro" id="IPR036376">
    <property type="entry name" value="RuBisCO_lsu_C_sf"/>
</dbReference>
<dbReference type="InterPro" id="IPR017443">
    <property type="entry name" value="RuBisCO_lsu_fd_N"/>
</dbReference>
<evidence type="ECO:0000256" key="11">
    <source>
        <dbReference type="ARBA" id="ARBA00023033"/>
    </source>
</evidence>
<evidence type="ECO:0000256" key="5">
    <source>
        <dbReference type="ARBA" id="ARBA00017725"/>
    </source>
</evidence>
<evidence type="ECO:0000256" key="13">
    <source>
        <dbReference type="ARBA" id="ARBA00023239"/>
    </source>
</evidence>
<evidence type="ECO:0000256" key="1">
    <source>
        <dbReference type="ARBA" id="ARBA00001946"/>
    </source>
</evidence>
<dbReference type="GO" id="GO:0009853">
    <property type="term" value="P:photorespiration"/>
    <property type="evidence" value="ECO:0007669"/>
    <property type="project" value="UniProtKB-KW"/>
</dbReference>
<dbReference type="GO" id="GO:0000287">
    <property type="term" value="F:magnesium ion binding"/>
    <property type="evidence" value="ECO:0007669"/>
    <property type="project" value="InterPro"/>
</dbReference>
<dbReference type="InterPro" id="IPR033966">
    <property type="entry name" value="RuBisCO"/>
</dbReference>
<evidence type="ECO:0000256" key="10">
    <source>
        <dbReference type="ARBA" id="ARBA00023002"/>
    </source>
</evidence>
<dbReference type="InterPro" id="IPR000685">
    <property type="entry name" value="RuBisCO_lsu_C"/>
</dbReference>
<dbReference type="PANTHER" id="PTHR42704">
    <property type="entry name" value="RIBULOSE BISPHOSPHATE CARBOXYLASE"/>
    <property type="match status" value="1"/>
</dbReference>
<dbReference type="Proteomes" id="UP001157418">
    <property type="component" value="Unassembled WGS sequence"/>
</dbReference>
<dbReference type="SUPFAM" id="SSF51649">
    <property type="entry name" value="RuBisCo, C-terminal domain"/>
    <property type="match status" value="1"/>
</dbReference>
<evidence type="ECO:0000256" key="6">
    <source>
        <dbReference type="ARBA" id="ARBA00022528"/>
    </source>
</evidence>
<evidence type="ECO:0000256" key="2">
    <source>
        <dbReference type="ARBA" id="ARBA00004229"/>
    </source>
</evidence>
<keyword evidence="12" id="KW-0601">Photorespiration</keyword>
<comment type="subcellular location">
    <subcellularLocation>
        <location evidence="2">Plastid</location>
        <location evidence="2">Chloroplast</location>
    </subcellularLocation>
</comment>
<keyword evidence="11" id="KW-0503">Monooxygenase</keyword>
<dbReference type="InterPro" id="IPR036422">
    <property type="entry name" value="RuBisCO_lsu_N_sf"/>
</dbReference>
<evidence type="ECO:0000256" key="4">
    <source>
        <dbReference type="ARBA" id="ARBA00012287"/>
    </source>
</evidence>
<evidence type="ECO:0000313" key="20">
    <source>
        <dbReference type="EMBL" id="CAH1414911.1"/>
    </source>
</evidence>
<keyword evidence="10" id="KW-0560">Oxidoreductase</keyword>
<dbReference type="EC" id="4.1.1.39" evidence="4"/>
<dbReference type="Gene3D" id="3.30.70.150">
    <property type="entry name" value="RuBisCO large subunit, N-terminal domain"/>
    <property type="match status" value="1"/>
</dbReference>
<keyword evidence="21" id="KW-1185">Reference proteome</keyword>
<keyword evidence="13" id="KW-0456">Lyase</keyword>
<dbReference type="AlphaFoldDB" id="A0AAU9LNH8"/>
<evidence type="ECO:0000256" key="17">
    <source>
        <dbReference type="ARBA" id="ARBA00049469"/>
    </source>
</evidence>
<name>A0AAU9LNH8_9ASTR</name>
<dbReference type="PANTHER" id="PTHR42704:SF15">
    <property type="entry name" value="RIBULOSE BISPHOSPHATE CARBOXYLASE LARGE CHAIN"/>
    <property type="match status" value="1"/>
</dbReference>
<evidence type="ECO:0000256" key="12">
    <source>
        <dbReference type="ARBA" id="ARBA00023238"/>
    </source>
</evidence>
<protein>
    <recommendedName>
        <fullName evidence="5">Ribulose bisphosphate carboxylase large chain</fullName>
        <ecNumber evidence="4">4.1.1.39</ecNumber>
    </recommendedName>
</protein>
<comment type="similarity">
    <text evidence="3">Belongs to the RuBisCO large chain family. Type I subfamily.</text>
</comment>
<dbReference type="Pfam" id="PF00016">
    <property type="entry name" value="RuBisCO_large"/>
    <property type="match status" value="1"/>
</dbReference>
<comment type="function">
    <text evidence="15">RuBisCO catalyzes two reactions: the carboxylation of D-ribulose 1,5-bisphosphate, the primary event in carbon dioxide fixation, as well as the oxidative fragmentation of the pentose substrate in the photorespiration process. Both reactions occur simultaneously and in competition at the same active site.</text>
</comment>
<dbReference type="GO" id="GO:0004497">
    <property type="term" value="F:monooxygenase activity"/>
    <property type="evidence" value="ECO:0007669"/>
    <property type="project" value="UniProtKB-KW"/>
</dbReference>
<evidence type="ECO:0000256" key="15">
    <source>
        <dbReference type="ARBA" id="ARBA00025664"/>
    </source>
</evidence>
<comment type="cofactor">
    <cofactor evidence="1">
        <name>Mg(2+)</name>
        <dbReference type="ChEBI" id="CHEBI:18420"/>
    </cofactor>
</comment>
<evidence type="ECO:0000256" key="14">
    <source>
        <dbReference type="ARBA" id="ARBA00023300"/>
    </source>
</evidence>
<evidence type="ECO:0000259" key="18">
    <source>
        <dbReference type="Pfam" id="PF00016"/>
    </source>
</evidence>
<accession>A0AAU9LNH8</accession>
<comment type="caution">
    <text evidence="20">The sequence shown here is derived from an EMBL/GenBank/DDBJ whole genome shotgun (WGS) entry which is preliminary data.</text>
</comment>
<evidence type="ECO:0000256" key="9">
    <source>
        <dbReference type="ARBA" id="ARBA00022640"/>
    </source>
</evidence>
<keyword evidence="6" id="KW-0150">Chloroplast</keyword>
<evidence type="ECO:0000313" key="21">
    <source>
        <dbReference type="Proteomes" id="UP001157418"/>
    </source>
</evidence>
<proteinExistence type="inferred from homology"/>
<feature type="domain" description="Ribulose bisphosphate carboxylase large subunit ferrodoxin-like N-terminal" evidence="19">
    <location>
        <begin position="24"/>
        <end position="128"/>
    </location>
</feature>
<evidence type="ECO:0000259" key="19">
    <source>
        <dbReference type="Pfam" id="PF02788"/>
    </source>
</evidence>
<gene>
    <name evidence="20" type="ORF">LVIROSA_LOCUS2793</name>
</gene>
<dbReference type="Gene3D" id="3.20.20.110">
    <property type="entry name" value="Ribulose bisphosphate carboxylase, large subunit, C-terminal domain"/>
    <property type="match status" value="1"/>
</dbReference>
<reference evidence="20 21" key="1">
    <citation type="submission" date="2022-01" db="EMBL/GenBank/DDBJ databases">
        <authorList>
            <person name="Xiong W."/>
            <person name="Schranz E."/>
        </authorList>
    </citation>
    <scope>NUCLEOTIDE SEQUENCE [LARGE SCALE GENOMIC DNA]</scope>
</reference>
<dbReference type="GO" id="GO:0019253">
    <property type="term" value="P:reductive pentose-phosphate cycle"/>
    <property type="evidence" value="ECO:0007669"/>
    <property type="project" value="UniProtKB-KW"/>
</dbReference>